<evidence type="ECO:0000256" key="2">
    <source>
        <dbReference type="ARBA" id="ARBA00022448"/>
    </source>
</evidence>
<evidence type="ECO:0000256" key="4">
    <source>
        <dbReference type="ARBA" id="ARBA00022692"/>
    </source>
</evidence>
<dbReference type="CDD" id="cd06261">
    <property type="entry name" value="TM_PBP2"/>
    <property type="match status" value="1"/>
</dbReference>
<evidence type="ECO:0000256" key="6">
    <source>
        <dbReference type="ARBA" id="ARBA00023136"/>
    </source>
</evidence>
<name>A0A6J4VE38_9BACT</name>
<keyword evidence="4 7" id="KW-0812">Transmembrane</keyword>
<reference evidence="9" key="1">
    <citation type="submission" date="2020-02" db="EMBL/GenBank/DDBJ databases">
        <authorList>
            <person name="Meier V. D."/>
        </authorList>
    </citation>
    <scope>NUCLEOTIDE SEQUENCE</scope>
    <source>
        <strain evidence="9">AVDCRST_MAG19</strain>
    </source>
</reference>
<feature type="domain" description="ABC transmembrane type-1" evidence="8">
    <location>
        <begin position="95"/>
        <end position="287"/>
    </location>
</feature>
<evidence type="ECO:0000259" key="8">
    <source>
        <dbReference type="PROSITE" id="PS50928"/>
    </source>
</evidence>
<protein>
    <submittedName>
        <fullName evidence="9">ABC transporter, permease protein 2 (Cluster 1, maltose/g3p/polyamine/iron)</fullName>
    </submittedName>
</protein>
<dbReference type="PANTHER" id="PTHR32243">
    <property type="entry name" value="MALTOSE TRANSPORT SYSTEM PERMEASE-RELATED"/>
    <property type="match status" value="1"/>
</dbReference>
<feature type="transmembrane region" description="Helical" evidence="7">
    <location>
        <begin position="163"/>
        <end position="186"/>
    </location>
</feature>
<feature type="transmembrane region" description="Helical" evidence="7">
    <location>
        <begin position="99"/>
        <end position="118"/>
    </location>
</feature>
<dbReference type="Gene3D" id="1.10.3720.10">
    <property type="entry name" value="MetI-like"/>
    <property type="match status" value="1"/>
</dbReference>
<keyword evidence="6 7" id="KW-0472">Membrane</keyword>
<comment type="similarity">
    <text evidence="7">Belongs to the binding-protein-dependent transport system permease family.</text>
</comment>
<feature type="transmembrane region" description="Helical" evidence="7">
    <location>
        <begin position="264"/>
        <end position="287"/>
    </location>
</feature>
<evidence type="ECO:0000256" key="1">
    <source>
        <dbReference type="ARBA" id="ARBA00004651"/>
    </source>
</evidence>
<feature type="transmembrane region" description="Helical" evidence="7">
    <location>
        <begin position="32"/>
        <end position="54"/>
    </location>
</feature>
<dbReference type="AlphaFoldDB" id="A0A6J4VE38"/>
<evidence type="ECO:0000313" key="9">
    <source>
        <dbReference type="EMBL" id="CAA9576771.1"/>
    </source>
</evidence>
<dbReference type="Pfam" id="PF00528">
    <property type="entry name" value="BPD_transp_1"/>
    <property type="match status" value="1"/>
</dbReference>
<dbReference type="GO" id="GO:0055085">
    <property type="term" value="P:transmembrane transport"/>
    <property type="evidence" value="ECO:0007669"/>
    <property type="project" value="InterPro"/>
</dbReference>
<organism evidence="9">
    <name type="scientific">uncultured Thermomicrobiales bacterium</name>
    <dbReference type="NCBI Taxonomy" id="1645740"/>
    <lineage>
        <taxon>Bacteria</taxon>
        <taxon>Pseudomonadati</taxon>
        <taxon>Thermomicrobiota</taxon>
        <taxon>Thermomicrobia</taxon>
        <taxon>Thermomicrobiales</taxon>
        <taxon>environmental samples</taxon>
    </lineage>
</organism>
<dbReference type="InterPro" id="IPR035906">
    <property type="entry name" value="MetI-like_sf"/>
</dbReference>
<evidence type="ECO:0000256" key="5">
    <source>
        <dbReference type="ARBA" id="ARBA00022989"/>
    </source>
</evidence>
<sequence length="302" mass="33759">MAAPVYRASLPDANELARERRRARLRRFGGRSVLYSAASFFTLFAALPFAWMLLTVFKQNADLYDPNHNPFLYNSPPTLDNVRLLFEQTQYATFIRNTVFVSVFVVVITLVATVPAAYSLTRLAGRWGESLGIAIFLVYLIPPTLLFIPLSRVVAELGVRNSWWAMVVVYPSFTIPFCTWLLMGFFKSIPWDIEEQAMIDGYSRLGAIWRTVLPVSIPGLLTVVVFSLALTLHEFVYALAFVTSSAEKTISIGVTTELIRGDVYFWQSLMAAAAIVAIPVAILYNLFLDRFIAGFTLGAVKG</sequence>
<dbReference type="PANTHER" id="PTHR32243:SF18">
    <property type="entry name" value="INNER MEMBRANE ABC TRANSPORTER PERMEASE PROTEIN YCJP"/>
    <property type="match status" value="1"/>
</dbReference>
<feature type="transmembrane region" description="Helical" evidence="7">
    <location>
        <begin position="130"/>
        <end position="151"/>
    </location>
</feature>
<dbReference type="SUPFAM" id="SSF161098">
    <property type="entry name" value="MetI-like"/>
    <property type="match status" value="1"/>
</dbReference>
<keyword evidence="3" id="KW-1003">Cell membrane</keyword>
<dbReference type="EMBL" id="CADCWL010000197">
    <property type="protein sequence ID" value="CAA9576771.1"/>
    <property type="molecule type" value="Genomic_DNA"/>
</dbReference>
<dbReference type="PROSITE" id="PS50928">
    <property type="entry name" value="ABC_TM1"/>
    <property type="match status" value="1"/>
</dbReference>
<feature type="transmembrane region" description="Helical" evidence="7">
    <location>
        <begin position="207"/>
        <end position="230"/>
    </location>
</feature>
<keyword evidence="2 7" id="KW-0813">Transport</keyword>
<dbReference type="InterPro" id="IPR000515">
    <property type="entry name" value="MetI-like"/>
</dbReference>
<gene>
    <name evidence="9" type="ORF">AVDCRST_MAG19-3471</name>
</gene>
<comment type="subcellular location">
    <subcellularLocation>
        <location evidence="1 7">Cell membrane</location>
        <topology evidence="1 7">Multi-pass membrane protein</topology>
    </subcellularLocation>
</comment>
<evidence type="ECO:0000256" key="7">
    <source>
        <dbReference type="RuleBase" id="RU363032"/>
    </source>
</evidence>
<evidence type="ECO:0000256" key="3">
    <source>
        <dbReference type="ARBA" id="ARBA00022475"/>
    </source>
</evidence>
<keyword evidence="5 7" id="KW-1133">Transmembrane helix</keyword>
<proteinExistence type="inferred from homology"/>
<accession>A0A6J4VE38</accession>
<dbReference type="GO" id="GO:0005886">
    <property type="term" value="C:plasma membrane"/>
    <property type="evidence" value="ECO:0007669"/>
    <property type="project" value="UniProtKB-SubCell"/>
</dbReference>
<dbReference type="InterPro" id="IPR050901">
    <property type="entry name" value="BP-dep_ABC_trans_perm"/>
</dbReference>